<dbReference type="EMBL" id="JELW01000002">
    <property type="protein sequence ID" value="EXV04897.1"/>
    <property type="molecule type" value="Genomic_DNA"/>
</dbReference>
<feature type="transmembrane region" description="Helical" evidence="2">
    <location>
        <begin position="92"/>
        <end position="114"/>
    </location>
</feature>
<keyword evidence="2" id="KW-1133">Transmembrane helix</keyword>
<evidence type="ECO:0008006" key="5">
    <source>
        <dbReference type="Google" id="ProtNLM"/>
    </source>
</evidence>
<dbReference type="AlphaFoldDB" id="A0A0A1V3R7"/>
<evidence type="ECO:0000313" key="4">
    <source>
        <dbReference type="Proteomes" id="UP000030151"/>
    </source>
</evidence>
<dbReference type="OrthoDB" id="5343688at2759"/>
<evidence type="ECO:0000313" key="3">
    <source>
        <dbReference type="EMBL" id="EXV04897.1"/>
    </source>
</evidence>
<organism evidence="3 4">
    <name type="scientific">Metarhizium robertsii</name>
    <dbReference type="NCBI Taxonomy" id="568076"/>
    <lineage>
        <taxon>Eukaryota</taxon>
        <taxon>Fungi</taxon>
        <taxon>Dikarya</taxon>
        <taxon>Ascomycota</taxon>
        <taxon>Pezizomycotina</taxon>
        <taxon>Sordariomycetes</taxon>
        <taxon>Hypocreomycetidae</taxon>
        <taxon>Hypocreales</taxon>
        <taxon>Clavicipitaceae</taxon>
        <taxon>Metarhizium</taxon>
    </lineage>
</organism>
<dbReference type="Proteomes" id="UP000030151">
    <property type="component" value="Unassembled WGS sequence"/>
</dbReference>
<comment type="caution">
    <text evidence="3">The sequence shown here is derived from an EMBL/GenBank/DDBJ whole genome shotgun (WGS) entry which is preliminary data.</text>
</comment>
<feature type="transmembrane region" description="Helical" evidence="2">
    <location>
        <begin position="60"/>
        <end position="80"/>
    </location>
</feature>
<dbReference type="eggNOG" id="ENOG502SMXQ">
    <property type="taxonomic scope" value="Eukaryota"/>
</dbReference>
<reference evidence="3 4" key="1">
    <citation type="submission" date="2014-02" db="EMBL/GenBank/DDBJ databases">
        <title>The genome sequence of the entomopathogenic fungus Metarhizium robertsii ARSEF 2575.</title>
        <authorList>
            <person name="Giuliano Garisto Donzelli B."/>
            <person name="Roe B.A."/>
            <person name="Macmil S.L."/>
            <person name="Krasnoff S.B."/>
            <person name="Gibson D.M."/>
        </authorList>
    </citation>
    <scope>NUCLEOTIDE SEQUENCE [LARGE SCALE GENOMIC DNA]</scope>
    <source>
        <strain evidence="3 4">ARSEF 2575</strain>
    </source>
</reference>
<gene>
    <name evidence="3" type="ORF">X797_002582</name>
</gene>
<evidence type="ECO:0000256" key="1">
    <source>
        <dbReference type="SAM" id="MobiDB-lite"/>
    </source>
</evidence>
<feature type="region of interest" description="Disordered" evidence="1">
    <location>
        <begin position="1"/>
        <end position="23"/>
    </location>
</feature>
<keyword evidence="2" id="KW-0472">Membrane</keyword>
<dbReference type="HOGENOM" id="CLU_040076_1_0_1"/>
<sequence>MSSTMAVQTPAKPSIAANGASNHGGPPSLTFSVVTKEVEKQDAMRLVADSIAQQRQTASFSVIVHPACFVGLVAACTAIYRQNAHRDFGTALVMVCGLVIAYLAGVRLLTANYIRLAESLKWKEWIASPEGKEDYVLAARYGDELIATTVLRLVAPAGSTKKTRSSSVKGGSGVIRAWTTKYRYRNKGIGGDMLRLAILTTRSKCGDDAQVTFDPDHANSARPLHDMFNRPFIKREERAKKALSHALEACDRGESSFQME</sequence>
<name>A0A0A1V3R7_9HYPO</name>
<proteinExistence type="predicted"/>
<accession>A0A0A1V3R7</accession>
<evidence type="ECO:0000256" key="2">
    <source>
        <dbReference type="SAM" id="Phobius"/>
    </source>
</evidence>
<keyword evidence="2" id="KW-0812">Transmembrane</keyword>
<protein>
    <recommendedName>
        <fullName evidence="5">Acetyltransferase, GNAT family</fullName>
    </recommendedName>
</protein>